<dbReference type="EMBL" id="WOSW01000015">
    <property type="protein sequence ID" value="NHO32796.1"/>
    <property type="molecule type" value="Genomic_DNA"/>
</dbReference>
<reference evidence="2 3" key="1">
    <citation type="journal article" date="2020" name="Int. J. Syst. Evol. Microbiol.">
        <title>Novel acetic acid bacteria from cider fermentations: Acetobacter conturbans sp. nov. and Acetobacter fallax sp. nov.</title>
        <authorList>
            <person name="Sombolestani A.S."/>
            <person name="Cleenwerck I."/>
            <person name="Cnockaert M."/>
            <person name="Borremans W."/>
            <person name="Wieme A.D."/>
            <person name="De Vuyst L."/>
            <person name="Vandamme P."/>
        </authorList>
    </citation>
    <scope>NUCLEOTIDE SEQUENCE [LARGE SCALE GENOMIC DNA]</scope>
    <source>
        <strain evidence="2 3">LMG 1637</strain>
    </source>
</reference>
<evidence type="ECO:0000313" key="2">
    <source>
        <dbReference type="EMBL" id="NHO32796.1"/>
    </source>
</evidence>
<feature type="region of interest" description="Disordered" evidence="1">
    <location>
        <begin position="71"/>
        <end position="110"/>
    </location>
</feature>
<evidence type="ECO:0000313" key="3">
    <source>
        <dbReference type="Proteomes" id="UP000615326"/>
    </source>
</evidence>
<protein>
    <submittedName>
        <fullName evidence="2">Uncharacterized protein</fullName>
    </submittedName>
</protein>
<feature type="compositionally biased region" description="Acidic residues" evidence="1">
    <location>
        <begin position="71"/>
        <end position="89"/>
    </location>
</feature>
<feature type="compositionally biased region" description="Basic and acidic residues" evidence="1">
    <location>
        <begin position="91"/>
        <end position="103"/>
    </location>
</feature>
<sequence>MPGGRISQKIWVTDATHGGVVQAKVSSDPSSESPVGRGLPSVVVETTFPEESVTVIVMVPLLFIVSVVVSEEEDDAEDDEPEDDDELADDVSNRLETDEPERPEMEEDMV</sequence>
<comment type="caution">
    <text evidence="2">The sequence shown here is derived from an EMBL/GenBank/DDBJ whole genome shotgun (WGS) entry which is preliminary data.</text>
</comment>
<dbReference type="Proteomes" id="UP000615326">
    <property type="component" value="Unassembled WGS sequence"/>
</dbReference>
<evidence type="ECO:0000256" key="1">
    <source>
        <dbReference type="SAM" id="MobiDB-lite"/>
    </source>
</evidence>
<proteinExistence type="predicted"/>
<gene>
    <name evidence="2" type="ORF">GOB84_09535</name>
</gene>
<keyword evidence="3" id="KW-1185">Reference proteome</keyword>
<organism evidence="2 3">
    <name type="scientific">Acetobacter fallax</name>
    <dbReference type="NCBI Taxonomy" id="1737473"/>
    <lineage>
        <taxon>Bacteria</taxon>
        <taxon>Pseudomonadati</taxon>
        <taxon>Pseudomonadota</taxon>
        <taxon>Alphaproteobacteria</taxon>
        <taxon>Acetobacterales</taxon>
        <taxon>Acetobacteraceae</taxon>
        <taxon>Acetobacter</taxon>
    </lineage>
</organism>
<name>A0ABX0KCE5_9PROT</name>
<accession>A0ABX0KCE5</accession>
<dbReference type="RefSeq" id="WP_173577319.1">
    <property type="nucleotide sequence ID" value="NZ_WOSW01000015.1"/>
</dbReference>